<name>A0ABW9RUF2_9BACT</name>
<gene>
    <name evidence="1" type="ORF">E1163_23030</name>
</gene>
<reference evidence="1 2" key="1">
    <citation type="submission" date="2019-02" db="EMBL/GenBank/DDBJ databases">
        <authorList>
            <person name="Goldberg S.R."/>
            <person name="Haltli B.A."/>
            <person name="Correa H."/>
            <person name="Russell K.G."/>
        </authorList>
    </citation>
    <scope>NUCLEOTIDE SEQUENCE [LARGE SCALE GENOMIC DNA]</scope>
    <source>
        <strain evidence="1 2">JCM 16186</strain>
    </source>
</reference>
<comment type="caution">
    <text evidence="1">The sequence shown here is derived from an EMBL/GenBank/DDBJ whole genome shotgun (WGS) entry which is preliminary data.</text>
</comment>
<protein>
    <submittedName>
        <fullName evidence="1">Uncharacterized protein</fullName>
    </submittedName>
</protein>
<keyword evidence="2" id="KW-1185">Reference proteome</keyword>
<sequence>MATISDIKSTLHKYIVETEDIEVLNHVKAYFKSLLKDKGKIIGYTSDGRPLTIDVYKSDIDEARNQIKEGKSISQEDLEKESKNW</sequence>
<accession>A0ABW9RUF2</accession>
<proteinExistence type="predicted"/>
<dbReference type="RefSeq" id="WP_155174849.1">
    <property type="nucleotide sequence ID" value="NZ_BAAAFL010000016.1"/>
</dbReference>
<dbReference type="Proteomes" id="UP000798808">
    <property type="component" value="Unassembled WGS sequence"/>
</dbReference>
<organism evidence="1 2">
    <name type="scientific">Fulvivirga kasyanovii</name>
    <dbReference type="NCBI Taxonomy" id="396812"/>
    <lineage>
        <taxon>Bacteria</taxon>
        <taxon>Pseudomonadati</taxon>
        <taxon>Bacteroidota</taxon>
        <taxon>Cytophagia</taxon>
        <taxon>Cytophagales</taxon>
        <taxon>Fulvivirgaceae</taxon>
        <taxon>Fulvivirga</taxon>
    </lineage>
</organism>
<evidence type="ECO:0000313" key="2">
    <source>
        <dbReference type="Proteomes" id="UP000798808"/>
    </source>
</evidence>
<evidence type="ECO:0000313" key="1">
    <source>
        <dbReference type="EMBL" id="MTI27849.1"/>
    </source>
</evidence>
<dbReference type="EMBL" id="SMLW01000645">
    <property type="protein sequence ID" value="MTI27849.1"/>
    <property type="molecule type" value="Genomic_DNA"/>
</dbReference>